<keyword evidence="2" id="KW-0819">tRNA processing</keyword>
<dbReference type="Gene3D" id="3.55.10.10">
    <property type="entry name" value="Archease domain"/>
    <property type="match status" value="1"/>
</dbReference>
<dbReference type="InterPro" id="IPR002804">
    <property type="entry name" value="Archease"/>
</dbReference>
<reference evidence="8" key="2">
    <citation type="submission" date="2024-04" db="EMBL/GenBank/DDBJ databases">
        <authorList>
            <person name="Chen Y."/>
            <person name="Shah S."/>
            <person name="Dougan E. K."/>
            <person name="Thang M."/>
            <person name="Chan C."/>
        </authorList>
    </citation>
    <scope>NUCLEOTIDE SEQUENCE [LARGE SCALE GENOMIC DNA]</scope>
</reference>
<dbReference type="GO" id="GO:0006388">
    <property type="term" value="P:tRNA splicing, via endonucleolytic cleavage and ligation"/>
    <property type="evidence" value="ECO:0007669"/>
    <property type="project" value="TreeGrafter"/>
</dbReference>
<dbReference type="InterPro" id="IPR023572">
    <property type="entry name" value="Archease_dom"/>
</dbReference>
<accession>A0A9P1BVA1</accession>
<keyword evidence="10" id="KW-1185">Reference proteome</keyword>
<dbReference type="Proteomes" id="UP001152797">
    <property type="component" value="Unassembled WGS sequence"/>
</dbReference>
<evidence type="ECO:0000259" key="6">
    <source>
        <dbReference type="Pfam" id="PF01951"/>
    </source>
</evidence>
<evidence type="ECO:0000256" key="4">
    <source>
        <dbReference type="ARBA" id="ARBA00022837"/>
    </source>
</evidence>
<dbReference type="EMBL" id="CAMXCT010000520">
    <property type="protein sequence ID" value="CAI3979887.1"/>
    <property type="molecule type" value="Genomic_DNA"/>
</dbReference>
<dbReference type="EMBL" id="CAMXCT030000520">
    <property type="protein sequence ID" value="CAL4767199.1"/>
    <property type="molecule type" value="Genomic_DNA"/>
</dbReference>
<organism evidence="7">
    <name type="scientific">Cladocopium goreaui</name>
    <dbReference type="NCBI Taxonomy" id="2562237"/>
    <lineage>
        <taxon>Eukaryota</taxon>
        <taxon>Sar</taxon>
        <taxon>Alveolata</taxon>
        <taxon>Dinophyceae</taxon>
        <taxon>Suessiales</taxon>
        <taxon>Symbiodiniaceae</taxon>
        <taxon>Cladocopium</taxon>
    </lineage>
</organism>
<name>A0A9P1BVA1_9DINO</name>
<keyword evidence="4" id="KW-0106">Calcium</keyword>
<dbReference type="EMBL" id="CAMXCT020000520">
    <property type="protein sequence ID" value="CAL1133262.1"/>
    <property type="molecule type" value="Genomic_DNA"/>
</dbReference>
<evidence type="ECO:0000256" key="1">
    <source>
        <dbReference type="ARBA" id="ARBA00007963"/>
    </source>
</evidence>
<dbReference type="PANTHER" id="PTHR12682:SF11">
    <property type="entry name" value="PROTEIN ARCHEASE"/>
    <property type="match status" value="1"/>
</dbReference>
<dbReference type="AlphaFoldDB" id="A0A9P1BVA1"/>
<dbReference type="PANTHER" id="PTHR12682">
    <property type="entry name" value="ARCHEASE"/>
    <property type="match status" value="1"/>
</dbReference>
<evidence type="ECO:0000313" key="10">
    <source>
        <dbReference type="Proteomes" id="UP001152797"/>
    </source>
</evidence>
<proteinExistence type="inferred from homology"/>
<feature type="domain" description="Archease" evidence="6">
    <location>
        <begin position="294"/>
        <end position="410"/>
    </location>
</feature>
<evidence type="ECO:0000313" key="9">
    <source>
        <dbReference type="EMBL" id="CAL4767199.1"/>
    </source>
</evidence>
<keyword evidence="3" id="KW-0479">Metal-binding</keyword>
<dbReference type="SUPFAM" id="SSF69819">
    <property type="entry name" value="MTH1598-like"/>
    <property type="match status" value="1"/>
</dbReference>
<evidence type="ECO:0000256" key="5">
    <source>
        <dbReference type="SAM" id="MobiDB-lite"/>
    </source>
</evidence>
<evidence type="ECO:0000313" key="8">
    <source>
        <dbReference type="EMBL" id="CAL1133262.1"/>
    </source>
</evidence>
<dbReference type="GO" id="GO:0072669">
    <property type="term" value="C:tRNA-splicing ligase complex"/>
    <property type="evidence" value="ECO:0007669"/>
    <property type="project" value="TreeGrafter"/>
</dbReference>
<dbReference type="Pfam" id="PF01951">
    <property type="entry name" value="Archease"/>
    <property type="match status" value="1"/>
</dbReference>
<evidence type="ECO:0000256" key="3">
    <source>
        <dbReference type="ARBA" id="ARBA00022723"/>
    </source>
</evidence>
<evidence type="ECO:0000256" key="2">
    <source>
        <dbReference type="ARBA" id="ARBA00022694"/>
    </source>
</evidence>
<dbReference type="InterPro" id="IPR036820">
    <property type="entry name" value="Archease_dom_sf"/>
</dbReference>
<protein>
    <submittedName>
        <fullName evidence="9">Protein archease (Protein ZBTB8OS) (Zinc finger and BTB domain-containing opposite strand protein 8)</fullName>
    </submittedName>
</protein>
<reference evidence="7" key="1">
    <citation type="submission" date="2022-10" db="EMBL/GenBank/DDBJ databases">
        <authorList>
            <person name="Chen Y."/>
            <person name="Dougan E. K."/>
            <person name="Chan C."/>
            <person name="Rhodes N."/>
            <person name="Thang M."/>
        </authorList>
    </citation>
    <scope>NUCLEOTIDE SEQUENCE</scope>
</reference>
<comment type="caution">
    <text evidence="7">The sequence shown here is derived from an EMBL/GenBank/DDBJ whole genome shotgun (WGS) entry which is preliminary data.</text>
</comment>
<dbReference type="GO" id="GO:0046872">
    <property type="term" value="F:metal ion binding"/>
    <property type="evidence" value="ECO:0007669"/>
    <property type="project" value="UniProtKB-KW"/>
</dbReference>
<evidence type="ECO:0000313" key="7">
    <source>
        <dbReference type="EMBL" id="CAI3979887.1"/>
    </source>
</evidence>
<comment type="similarity">
    <text evidence="1">Belongs to the archease family.</text>
</comment>
<feature type="region of interest" description="Disordered" evidence="5">
    <location>
        <begin position="469"/>
        <end position="504"/>
    </location>
</feature>
<gene>
    <name evidence="7" type="ORF">C1SCF055_LOCUS7808</name>
</gene>
<dbReference type="OrthoDB" id="2190767at2759"/>
<sequence>MEVPEWLLAAYPNRQSWRSLCRCALRLSPGTHSAGLEMESTELGFLVEAVGDEPGQEPQLKPGVLILEIAAAPLVGLEPDDLDAAFGRHFAHGAGLLLVDAEELRRATIERDSQGECPCNEADDAEEFDKEVLQANTEILEHGSVMNLRLCPATKLRELPAATRRLLSEDLGHFAAQRQLRAELHCPEATTASARLTLCGMPEDVSAAQAEAEEIMRFYDLLPCEEEASILEVEGMTLKSLPARHRRRRKAPESAEGEKAGKMALLEATDGYHQPNAEVAQKIAVPSTEEVRLYEYLDHTADVILHSWGKTLEEAFEQCCVCFFSYLTDLDTVSMLSSVEVQTTGHDLTDLFLFSFSTEFVVCRRVEVFELDTENLKVSARGYGEKFDLQKHPQGTEIKAITMHQMKVLTPTNVTTEEGTMLRVPWRRVTGVRIWICQVESSMEGGQLRPDHPFECYVLVDIYHSDHSQRLSDQARTDDDEADETKEDREPSEPSPKFPEVFLPPVAYPEPEAETVQESPVESTEGHDPDRTIFWHQTVRQFYEVYLHGRWNEVSRWLLLLHVSHWRQLLDFGGDLRGFVFTWSHAKAPPPVPVELLEYLAQVLLLRREPKKAPGMVMESLPLPYMHLALLSRQLCLSSDRKSVQTSAPTSVPKVLQFAVRLGGMPSVASLLQHFGKSLAEEGGRHSWWHFEMAWQQCGQKVLAECQGLLLELYPRHPVAEREEMETADRMETLPSLPSLLSTAALQFSIQTLGLPSQGLWNGDGSATAQRNLTDSRALYHCPEPDSGWCFSSPGGGIFSEVLRSSFAIEPQSFAAADRFLLCLMDALALSKSPRFQVAEDGSVPDGDVPEIRTFSRLLRVLLQAYFIDPALLAAAAETRDAVAGATGAFAAPSDPDELVPVLQSGPLRRSLAFMEQSPLLQVVQRRLCSTVFEDVEGSTEQLTKFALRDLRVMWFDLRRSTCTLKRHAGSSSGSYLLLMKPLKLQLSCDCLAELATFPYMTLAAGAQVIVRGLVLSISWRWMPNKGLDLEEVMVNVPELEIKLSEATPLLSRIAVSAILSIFQSTLQEHLQLQLKRILSRILEREISRWNANTWSFLQRMVPEDLMMDAMQWLDENIPPEGLPI</sequence>